<protein>
    <recommendedName>
        <fullName evidence="2">BRCT domain-containing protein</fullName>
    </recommendedName>
</protein>
<dbReference type="GeneID" id="94836161"/>
<dbReference type="InterPro" id="IPR036420">
    <property type="entry name" value="BRCT_dom_sf"/>
</dbReference>
<accession>A0A1J4KGP9</accession>
<dbReference type="PROSITE" id="PS50172">
    <property type="entry name" value="BRCT"/>
    <property type="match status" value="1"/>
</dbReference>
<dbReference type="EMBL" id="MLAK01000617">
    <property type="protein sequence ID" value="OHT10234.1"/>
    <property type="molecule type" value="Genomic_DNA"/>
</dbReference>
<dbReference type="RefSeq" id="XP_068363370.1">
    <property type="nucleotide sequence ID" value="XM_068501457.1"/>
</dbReference>
<dbReference type="Gene3D" id="3.40.50.10190">
    <property type="entry name" value="BRCT domain"/>
    <property type="match status" value="1"/>
</dbReference>
<reference evidence="3" key="1">
    <citation type="submission" date="2016-10" db="EMBL/GenBank/DDBJ databases">
        <authorList>
            <person name="Benchimol M."/>
            <person name="Almeida L.G."/>
            <person name="Vasconcelos A.T."/>
            <person name="Perreira-Neves A."/>
            <person name="Rosa I.A."/>
            <person name="Tasca T."/>
            <person name="Bogo M.R."/>
            <person name="de Souza W."/>
        </authorList>
    </citation>
    <scope>NUCLEOTIDE SEQUENCE [LARGE SCALE GENOMIC DNA]</scope>
    <source>
        <strain evidence="3">K</strain>
    </source>
</reference>
<evidence type="ECO:0000313" key="3">
    <source>
        <dbReference type="EMBL" id="OHT10234.1"/>
    </source>
</evidence>
<organism evidence="3 4">
    <name type="scientific">Tritrichomonas foetus</name>
    <dbReference type="NCBI Taxonomy" id="1144522"/>
    <lineage>
        <taxon>Eukaryota</taxon>
        <taxon>Metamonada</taxon>
        <taxon>Parabasalia</taxon>
        <taxon>Tritrichomonadida</taxon>
        <taxon>Tritrichomonadidae</taxon>
        <taxon>Tritrichomonas</taxon>
    </lineage>
</organism>
<dbReference type="CDD" id="cd00027">
    <property type="entry name" value="BRCT"/>
    <property type="match status" value="1"/>
</dbReference>
<feature type="region of interest" description="Disordered" evidence="1">
    <location>
        <begin position="242"/>
        <end position="300"/>
    </location>
</feature>
<feature type="domain" description="BRCT" evidence="2">
    <location>
        <begin position="86"/>
        <end position="170"/>
    </location>
</feature>
<comment type="caution">
    <text evidence="3">The sequence shown here is derived from an EMBL/GenBank/DDBJ whole genome shotgun (WGS) entry which is preliminary data.</text>
</comment>
<dbReference type="AlphaFoldDB" id="A0A1J4KGP9"/>
<dbReference type="Proteomes" id="UP000179807">
    <property type="component" value="Unassembled WGS sequence"/>
</dbReference>
<keyword evidence="4" id="KW-1185">Reference proteome</keyword>
<dbReference type="VEuPathDB" id="TrichDB:TRFO_20535"/>
<evidence type="ECO:0000313" key="4">
    <source>
        <dbReference type="Proteomes" id="UP000179807"/>
    </source>
</evidence>
<gene>
    <name evidence="3" type="ORF">TRFO_20535</name>
</gene>
<dbReference type="Pfam" id="PF00533">
    <property type="entry name" value="BRCT"/>
    <property type="match status" value="1"/>
</dbReference>
<dbReference type="SUPFAM" id="SSF52113">
    <property type="entry name" value="BRCT domain"/>
    <property type="match status" value="1"/>
</dbReference>
<name>A0A1J4KGP9_9EUKA</name>
<dbReference type="InterPro" id="IPR001357">
    <property type="entry name" value="BRCT_dom"/>
</dbReference>
<feature type="compositionally biased region" description="Polar residues" evidence="1">
    <location>
        <begin position="244"/>
        <end position="258"/>
    </location>
</feature>
<sequence>MFEVFLSPQLTTHEKTMASTLLKDICEDSVIVQKISPTIGLRVVTRHELIFITKQNCLIVTPLCLKHMKIKQINPGLFQTEWKSYINLFLFRKKIAFLNISEEKVKKYTDMVRCMGGKVVFLINSKVDYVITDKPSQIVLSHSHPPMIKPEWLDSLFYETNYIKPSNYLIETSLSKKTPTVKRKGPLKSPIAEIKSIKDPNPGFQLRKREKLKDIQMFFNPKNGANTNTNSSSIDKFDDLKLFSSDSENTPPSNSLPPHSTKLSTNTSTSTSIQTSASVSSRTSSGNSTLNYSLSHPTKKRVPLIEKQNDNQIISSSSNMTKTCSYHSSKNTEKKLQKIFEELSSTSSDIDDDDDFLCSLDSNKGHSKPKDSITGCCQNILRMQSLPLKKVSMIKDEGLYEKLSTFSQAIPHSQYENKIIMGYDETNEIKIPNYVDEDPLLSLL</sequence>
<proteinExistence type="predicted"/>
<evidence type="ECO:0000256" key="1">
    <source>
        <dbReference type="SAM" id="MobiDB-lite"/>
    </source>
</evidence>
<feature type="compositionally biased region" description="Low complexity" evidence="1">
    <location>
        <begin position="260"/>
        <end position="289"/>
    </location>
</feature>
<evidence type="ECO:0000259" key="2">
    <source>
        <dbReference type="PROSITE" id="PS50172"/>
    </source>
</evidence>